<dbReference type="Proteomes" id="UP001629745">
    <property type="component" value="Unassembled WGS sequence"/>
</dbReference>
<organism evidence="1 2">
    <name type="scientific">Rhodococcus parequi</name>
    <dbReference type="NCBI Taxonomy" id="3137122"/>
    <lineage>
        <taxon>Bacteria</taxon>
        <taxon>Bacillati</taxon>
        <taxon>Actinomycetota</taxon>
        <taxon>Actinomycetes</taxon>
        <taxon>Mycobacteriales</taxon>
        <taxon>Nocardiaceae</taxon>
        <taxon>Rhodococcus</taxon>
    </lineage>
</organism>
<reference evidence="1 2" key="1">
    <citation type="submission" date="2023-11" db="EMBL/GenBank/DDBJ databases">
        <authorList>
            <person name="Val-Calvo J."/>
            <person name="Scortti M."/>
            <person name="Vazquez-Boland J."/>
        </authorList>
    </citation>
    <scope>NUCLEOTIDE SEQUENCE [LARGE SCALE GENOMIC DNA]</scope>
    <source>
        <strain evidence="1 2">PAM 2766</strain>
    </source>
</reference>
<accession>A0ABW9FF85</accession>
<dbReference type="EMBL" id="JBDLNV010000004">
    <property type="protein sequence ID" value="MFM1724207.1"/>
    <property type="molecule type" value="Genomic_DNA"/>
</dbReference>
<evidence type="ECO:0000313" key="2">
    <source>
        <dbReference type="Proteomes" id="UP001629745"/>
    </source>
</evidence>
<protein>
    <submittedName>
        <fullName evidence="1">Uncharacterized protein</fullName>
    </submittedName>
</protein>
<name>A0ABW9FF85_9NOCA</name>
<dbReference type="RefSeq" id="WP_420164755.1">
    <property type="nucleotide sequence ID" value="NZ_JBDLNV010000004.1"/>
</dbReference>
<evidence type="ECO:0000313" key="1">
    <source>
        <dbReference type="EMBL" id="MFM1724207.1"/>
    </source>
</evidence>
<gene>
    <name evidence="1" type="ORF">ABEU20_002784</name>
</gene>
<sequence>MGWLDTPDLRYSDAITVLATATHRPVRVVLHQGRRVVRVDFELGRYLLAKNDAGATSDPDASGDWTVTVHDERDPSAGVLAEATDEWLVDAFDLVFDAALS</sequence>
<keyword evidence="2" id="KW-1185">Reference proteome</keyword>
<proteinExistence type="predicted"/>
<comment type="caution">
    <text evidence="1">The sequence shown here is derived from an EMBL/GenBank/DDBJ whole genome shotgun (WGS) entry which is preliminary data.</text>
</comment>